<accession>A0A2V1N1X5</accession>
<proteinExistence type="predicted"/>
<evidence type="ECO:0000313" key="2">
    <source>
        <dbReference type="Proteomes" id="UP000245080"/>
    </source>
</evidence>
<dbReference type="AlphaFoldDB" id="A0A2V1N1X5"/>
<comment type="caution">
    <text evidence="1">The sequence shown here is derived from an EMBL/GenBank/DDBJ whole genome shotgun (WGS) entry which is preliminary data.</text>
</comment>
<protein>
    <submittedName>
        <fullName evidence="1">Uncharacterized protein</fullName>
    </submittedName>
</protein>
<dbReference type="Proteomes" id="UP000245080">
    <property type="component" value="Unassembled WGS sequence"/>
</dbReference>
<dbReference type="RefSeq" id="WP_109249696.1">
    <property type="nucleotide sequence ID" value="NZ_QCXQ01000001.1"/>
</dbReference>
<sequence>MLISKRELAEKSVVKSVEVIKVIEVQSLIGEGTEESVVRHLKEYFDLEGNLLAKHDTLND</sequence>
<gene>
    <name evidence="1" type="ORF">DCM90_02075</name>
</gene>
<evidence type="ECO:0000313" key="1">
    <source>
        <dbReference type="EMBL" id="PWG00983.1"/>
    </source>
</evidence>
<organism evidence="1 2">
    <name type="scientific">Levilactobacillus bambusae</name>
    <dbReference type="NCBI Taxonomy" id="2024736"/>
    <lineage>
        <taxon>Bacteria</taxon>
        <taxon>Bacillati</taxon>
        <taxon>Bacillota</taxon>
        <taxon>Bacilli</taxon>
        <taxon>Lactobacillales</taxon>
        <taxon>Lactobacillaceae</taxon>
        <taxon>Levilactobacillus</taxon>
    </lineage>
</organism>
<name>A0A2V1N1X5_9LACO</name>
<dbReference type="EMBL" id="QCXQ01000001">
    <property type="protein sequence ID" value="PWG00983.1"/>
    <property type="molecule type" value="Genomic_DNA"/>
</dbReference>
<keyword evidence="2" id="KW-1185">Reference proteome</keyword>
<dbReference type="OrthoDB" id="9802388at2"/>
<reference evidence="1 2" key="1">
    <citation type="journal article" date="2018" name="Int. J. Syst. Evol. Microbiol.">
        <title>Lactobacillus bambusae sp. nov., isolated from a traditional fermented Ma-bamboo shoots of Taiwan.</title>
        <authorList>
            <person name="Wang L.-T."/>
        </authorList>
    </citation>
    <scope>NUCLEOTIDE SEQUENCE [LARGE SCALE GENOMIC DNA]</scope>
    <source>
        <strain evidence="1 2">BS-W1</strain>
    </source>
</reference>